<accession>A0ABD0J7Z3</accession>
<keyword evidence="2" id="KW-1185">Reference proteome</keyword>
<reference evidence="1 2" key="1">
    <citation type="journal article" date="2023" name="Sci. Data">
        <title>Genome assembly of the Korean intertidal mud-creeper Batillaria attramentaria.</title>
        <authorList>
            <person name="Patra A.K."/>
            <person name="Ho P.T."/>
            <person name="Jun S."/>
            <person name="Lee S.J."/>
            <person name="Kim Y."/>
            <person name="Won Y.J."/>
        </authorList>
    </citation>
    <scope>NUCLEOTIDE SEQUENCE [LARGE SCALE GENOMIC DNA]</scope>
    <source>
        <strain evidence="1">Wonlab-2016</strain>
    </source>
</reference>
<evidence type="ECO:0000313" key="2">
    <source>
        <dbReference type="Proteomes" id="UP001519460"/>
    </source>
</evidence>
<evidence type="ECO:0000313" key="1">
    <source>
        <dbReference type="EMBL" id="KAK7465083.1"/>
    </source>
</evidence>
<sequence>IKQGTSCSNNMYDCVSGATCTSNTCTCNTDITTADAGTGKCTPKANVLGGACTSGSCTDSNAQCSNSICACTGAFVPRPEDLKCAIAAGASCASNSNLCTTGTVCMADKCKKMVGQACTGTGDAANCVSNADCTSGTCSCKTGYSASGGQCSSASGVLASGLVLVLAFVTSRLL</sequence>
<dbReference type="Proteomes" id="UP001519460">
    <property type="component" value="Unassembled WGS sequence"/>
</dbReference>
<gene>
    <name evidence="1" type="ORF">BaRGS_00037741</name>
</gene>
<dbReference type="EMBL" id="JACVVK020000578">
    <property type="protein sequence ID" value="KAK7465083.1"/>
    <property type="molecule type" value="Genomic_DNA"/>
</dbReference>
<feature type="non-terminal residue" evidence="1">
    <location>
        <position position="1"/>
    </location>
</feature>
<protein>
    <submittedName>
        <fullName evidence="1">Uncharacterized protein</fullName>
    </submittedName>
</protein>
<comment type="caution">
    <text evidence="1">The sequence shown here is derived from an EMBL/GenBank/DDBJ whole genome shotgun (WGS) entry which is preliminary data.</text>
</comment>
<name>A0ABD0J7Z3_9CAEN</name>
<proteinExistence type="predicted"/>
<organism evidence="1 2">
    <name type="scientific">Batillaria attramentaria</name>
    <dbReference type="NCBI Taxonomy" id="370345"/>
    <lineage>
        <taxon>Eukaryota</taxon>
        <taxon>Metazoa</taxon>
        <taxon>Spiralia</taxon>
        <taxon>Lophotrochozoa</taxon>
        <taxon>Mollusca</taxon>
        <taxon>Gastropoda</taxon>
        <taxon>Caenogastropoda</taxon>
        <taxon>Sorbeoconcha</taxon>
        <taxon>Cerithioidea</taxon>
        <taxon>Batillariidae</taxon>
        <taxon>Batillaria</taxon>
    </lineage>
</organism>
<dbReference type="AlphaFoldDB" id="A0ABD0J7Z3"/>